<keyword evidence="1" id="KW-1133">Transmembrane helix</keyword>
<dbReference type="AlphaFoldDB" id="A0AA48M8Q5"/>
<feature type="transmembrane region" description="Helical" evidence="1">
    <location>
        <begin position="12"/>
        <end position="30"/>
    </location>
</feature>
<keyword evidence="3" id="KW-1185">Reference proteome</keyword>
<name>A0AA48M8Q5_9BACL</name>
<keyword evidence="1" id="KW-0812">Transmembrane</keyword>
<dbReference type="Proteomes" id="UP001189619">
    <property type="component" value="Chromosome"/>
</dbReference>
<dbReference type="KEGG" id="bayd:BSPP4475_01955"/>
<sequence length="61" mass="7261">MEGEEAIPVENIVLWIIIAAVQFLILYWVVKRAIDRSETSYGLKRIYQVLIEIREELKKRN</sequence>
<protein>
    <submittedName>
        <fullName evidence="2">Viral protein U</fullName>
    </submittedName>
</protein>
<accession>A0AA48M8Q5</accession>
<evidence type="ECO:0000256" key="1">
    <source>
        <dbReference type="SAM" id="Phobius"/>
    </source>
</evidence>
<keyword evidence="1" id="KW-0472">Membrane</keyword>
<evidence type="ECO:0000313" key="2">
    <source>
        <dbReference type="EMBL" id="CAJ1001089.1"/>
    </source>
</evidence>
<organism evidence="2 3">
    <name type="scientific">Brevibacillus aydinogluensis</name>
    <dbReference type="NCBI Taxonomy" id="927786"/>
    <lineage>
        <taxon>Bacteria</taxon>
        <taxon>Bacillati</taxon>
        <taxon>Bacillota</taxon>
        <taxon>Bacilli</taxon>
        <taxon>Bacillales</taxon>
        <taxon>Paenibacillaceae</taxon>
        <taxon>Brevibacillus</taxon>
    </lineage>
</organism>
<gene>
    <name evidence="2" type="ORF">BSPP4475_01955</name>
</gene>
<evidence type="ECO:0000313" key="3">
    <source>
        <dbReference type="Proteomes" id="UP001189619"/>
    </source>
</evidence>
<dbReference type="EMBL" id="OY569118">
    <property type="protein sequence ID" value="CAJ1001089.1"/>
    <property type="molecule type" value="Genomic_DNA"/>
</dbReference>
<proteinExistence type="predicted"/>
<reference evidence="2" key="1">
    <citation type="submission" date="2023-07" db="EMBL/GenBank/DDBJ databases">
        <authorList>
            <person name="Ivanov I."/>
            <person name="Teneva D."/>
            <person name="Stoikov I."/>
        </authorList>
    </citation>
    <scope>NUCLEOTIDE SEQUENCE</scope>
    <source>
        <strain evidence="2">4475</strain>
    </source>
</reference>